<dbReference type="Pfam" id="PF20154">
    <property type="entry name" value="LNT_N"/>
    <property type="match status" value="1"/>
</dbReference>
<dbReference type="GO" id="GO:0016410">
    <property type="term" value="F:N-acyltransferase activity"/>
    <property type="evidence" value="ECO:0007669"/>
    <property type="project" value="UniProtKB-UniRule"/>
</dbReference>
<dbReference type="HAMAP" id="MF_01148">
    <property type="entry name" value="Lnt"/>
    <property type="match status" value="1"/>
</dbReference>
<evidence type="ECO:0000256" key="8">
    <source>
        <dbReference type="HAMAP-Rule" id="MF_01148"/>
    </source>
</evidence>
<keyword evidence="4 8" id="KW-0812">Transmembrane</keyword>
<dbReference type="OrthoDB" id="9804277at2"/>
<feature type="transmembrane region" description="Helical" evidence="8">
    <location>
        <begin position="200"/>
        <end position="218"/>
    </location>
</feature>
<feature type="transmembrane region" description="Helical" evidence="8">
    <location>
        <begin position="129"/>
        <end position="149"/>
    </location>
</feature>
<dbReference type="PANTHER" id="PTHR38686:SF1">
    <property type="entry name" value="APOLIPOPROTEIN N-ACYLTRANSFERASE"/>
    <property type="match status" value="1"/>
</dbReference>
<dbReference type="RefSeq" id="WP_025227862.1">
    <property type="nucleotide sequence ID" value="NZ_CP007139.1"/>
</dbReference>
<feature type="transmembrane region" description="Helical" evidence="8">
    <location>
        <begin position="470"/>
        <end position="491"/>
    </location>
</feature>
<evidence type="ECO:0000313" key="11">
    <source>
        <dbReference type="Proteomes" id="UP000027982"/>
    </source>
</evidence>
<dbReference type="Pfam" id="PF00795">
    <property type="entry name" value="CN_hydrolase"/>
    <property type="match status" value="1"/>
</dbReference>
<dbReference type="EMBL" id="CP007139">
    <property type="protein sequence ID" value="AIE83462.1"/>
    <property type="molecule type" value="Genomic_DNA"/>
</dbReference>
<dbReference type="InterPro" id="IPR003010">
    <property type="entry name" value="C-N_Hydrolase"/>
</dbReference>
<comment type="function">
    <text evidence="8">Catalyzes the phospholipid dependent N-acylation of the N-terminal cysteine of apolipoprotein, the last step in lipoprotein maturation.</text>
</comment>
<dbReference type="PANTHER" id="PTHR38686">
    <property type="entry name" value="APOLIPOPROTEIN N-ACYLTRANSFERASE"/>
    <property type="match status" value="1"/>
</dbReference>
<evidence type="ECO:0000313" key="10">
    <source>
        <dbReference type="EMBL" id="AIE83462.1"/>
    </source>
</evidence>
<keyword evidence="2 8" id="KW-1003">Cell membrane</keyword>
<evidence type="ECO:0000256" key="4">
    <source>
        <dbReference type="ARBA" id="ARBA00022692"/>
    </source>
</evidence>
<feature type="transmembrane region" description="Helical" evidence="8">
    <location>
        <begin position="68"/>
        <end position="88"/>
    </location>
</feature>
<dbReference type="SUPFAM" id="SSF56317">
    <property type="entry name" value="Carbon-nitrogen hydrolase"/>
    <property type="match status" value="1"/>
</dbReference>
<dbReference type="eggNOG" id="COG0815">
    <property type="taxonomic scope" value="Bacteria"/>
</dbReference>
<dbReference type="GO" id="GO:0042158">
    <property type="term" value="P:lipoprotein biosynthetic process"/>
    <property type="evidence" value="ECO:0007669"/>
    <property type="project" value="UniProtKB-UniRule"/>
</dbReference>
<sequence length="498" mass="54856">MAAVARADDWRGRPWKQRFHRAWPCLASALLMLLAFPPFNLGPLVFVALVPWMLSLRQSSGREAWRSGYVFGFLYGLGQLFWVAQLVSRWVGSIAMGIIPWLIACSLYALYFGWAAVMMRHAWHRKWPWAIPLVWAGIEVIRSFIPTFAFPWGLLATPLWPFPGLIQQAHFGTIFLVSAWVALVNLIVALAALKSPYAVLQSYVATALAGLTISIMALSSHPASTPTPITIGQPGVDMAFGEPEKQIAALGRNITPIAEQAAKDGTSLLVLPEGISEAPTMPPSTVFRIPPGLPVIFGGRRGTGPTYQSAFSFDGKRWQHVDKTRLVVFGEFVPGRHLFPFLTQAFKMPDSDMEPGTEGVKAIDIAGMRVGPIICFEAMFPDVAYLQQVNGARLLTVIGIDDWYMDGNAPMQMRAASVWRAVETGLPLVRSMTLGYSFACDGHGQILAEAPLGKPMGLRVNMPIPRESTMFHAAPLFPLGFAVFTLAMPWLRPRKPRE</sequence>
<keyword evidence="10" id="KW-0449">Lipoprotein</keyword>
<evidence type="ECO:0000256" key="3">
    <source>
        <dbReference type="ARBA" id="ARBA00022679"/>
    </source>
</evidence>
<evidence type="ECO:0000256" key="1">
    <source>
        <dbReference type="ARBA" id="ARBA00004651"/>
    </source>
</evidence>
<evidence type="ECO:0000256" key="5">
    <source>
        <dbReference type="ARBA" id="ARBA00022989"/>
    </source>
</evidence>
<keyword evidence="5 8" id="KW-1133">Transmembrane helix</keyword>
<name>A0A068NJ21_FIMGI</name>
<reference evidence="10 11" key="1">
    <citation type="journal article" date="2014" name="PLoS ONE">
        <title>The first complete genome sequence of the class fimbriimonadia in the phylum armatimonadetes.</title>
        <authorList>
            <person name="Hu Z.Y."/>
            <person name="Wang Y.Z."/>
            <person name="Im W.T."/>
            <person name="Wang S.Y."/>
            <person name="Zhao G.P."/>
            <person name="Zheng H.J."/>
            <person name="Quan Z.X."/>
        </authorList>
    </citation>
    <scope>NUCLEOTIDE SEQUENCE [LARGE SCALE GENOMIC DNA]</scope>
    <source>
        <strain evidence="10">Gsoil 348</strain>
    </source>
</reference>
<protein>
    <recommendedName>
        <fullName evidence="8">Apolipoprotein N-acyltransferase</fullName>
        <shortName evidence="8">ALP N-acyltransferase</shortName>
        <ecNumber evidence="8">2.3.1.269</ecNumber>
    </recommendedName>
</protein>
<dbReference type="Gene3D" id="3.60.110.10">
    <property type="entry name" value="Carbon-nitrogen hydrolase"/>
    <property type="match status" value="1"/>
</dbReference>
<dbReference type="HOGENOM" id="CLU_019563_2_0_0"/>
<comment type="catalytic activity">
    <reaction evidence="8">
        <text>N-terminal S-1,2-diacyl-sn-glyceryl-L-cysteinyl-[lipoprotein] + a glycerophospholipid = N-acyl-S-1,2-diacyl-sn-glyceryl-L-cysteinyl-[lipoprotein] + a 2-acyl-sn-glycero-3-phospholipid + H(+)</text>
        <dbReference type="Rhea" id="RHEA:48228"/>
        <dbReference type="Rhea" id="RHEA-COMP:14681"/>
        <dbReference type="Rhea" id="RHEA-COMP:14684"/>
        <dbReference type="ChEBI" id="CHEBI:15378"/>
        <dbReference type="ChEBI" id="CHEBI:136912"/>
        <dbReference type="ChEBI" id="CHEBI:140656"/>
        <dbReference type="ChEBI" id="CHEBI:140657"/>
        <dbReference type="ChEBI" id="CHEBI:140660"/>
        <dbReference type="EC" id="2.3.1.269"/>
    </reaction>
</comment>
<organism evidence="10 11">
    <name type="scientific">Fimbriimonas ginsengisoli Gsoil 348</name>
    <dbReference type="NCBI Taxonomy" id="661478"/>
    <lineage>
        <taxon>Bacteria</taxon>
        <taxon>Bacillati</taxon>
        <taxon>Armatimonadota</taxon>
        <taxon>Fimbriimonadia</taxon>
        <taxon>Fimbriimonadales</taxon>
        <taxon>Fimbriimonadaceae</taxon>
        <taxon>Fimbriimonas</taxon>
    </lineage>
</organism>
<evidence type="ECO:0000259" key="9">
    <source>
        <dbReference type="PROSITE" id="PS50263"/>
    </source>
</evidence>
<dbReference type="InterPro" id="IPR004563">
    <property type="entry name" value="Apolipo_AcylTrfase"/>
</dbReference>
<comment type="subcellular location">
    <subcellularLocation>
        <location evidence="1 8">Cell membrane</location>
        <topology evidence="1 8">Multi-pass membrane protein</topology>
    </subcellularLocation>
</comment>
<dbReference type="InterPro" id="IPR045378">
    <property type="entry name" value="LNT_N"/>
</dbReference>
<keyword evidence="6 8" id="KW-0472">Membrane</keyword>
<dbReference type="NCBIfam" id="TIGR00546">
    <property type="entry name" value="lnt"/>
    <property type="match status" value="1"/>
</dbReference>
<gene>
    <name evidence="8" type="primary">lnt</name>
    <name evidence="10" type="ORF">OP10G_0094</name>
</gene>
<evidence type="ECO:0000256" key="2">
    <source>
        <dbReference type="ARBA" id="ARBA00022475"/>
    </source>
</evidence>
<feature type="transmembrane region" description="Helical" evidence="8">
    <location>
        <begin position="94"/>
        <end position="117"/>
    </location>
</feature>
<keyword evidence="7 8" id="KW-0012">Acyltransferase</keyword>
<dbReference type="PROSITE" id="PS50263">
    <property type="entry name" value="CN_HYDROLASE"/>
    <property type="match status" value="1"/>
</dbReference>
<keyword evidence="11" id="KW-1185">Reference proteome</keyword>
<feature type="domain" description="CN hydrolase" evidence="9">
    <location>
        <begin position="227"/>
        <end position="466"/>
    </location>
</feature>
<dbReference type="KEGG" id="fgi:OP10G_0094"/>
<dbReference type="UniPathway" id="UPA00666"/>
<dbReference type="Proteomes" id="UP000027982">
    <property type="component" value="Chromosome"/>
</dbReference>
<dbReference type="InterPro" id="IPR036526">
    <property type="entry name" value="C-N_Hydrolase_sf"/>
</dbReference>
<evidence type="ECO:0000256" key="6">
    <source>
        <dbReference type="ARBA" id="ARBA00023136"/>
    </source>
</evidence>
<dbReference type="AlphaFoldDB" id="A0A068NJ21"/>
<dbReference type="STRING" id="661478.OP10G_0094"/>
<keyword evidence="3 8" id="KW-0808">Transferase</keyword>
<comment type="similarity">
    <text evidence="8">Belongs to the CN hydrolase family. Apolipoprotein N-acyltransferase subfamily.</text>
</comment>
<evidence type="ECO:0000256" key="7">
    <source>
        <dbReference type="ARBA" id="ARBA00023315"/>
    </source>
</evidence>
<dbReference type="GO" id="GO:0005886">
    <property type="term" value="C:plasma membrane"/>
    <property type="evidence" value="ECO:0007669"/>
    <property type="project" value="UniProtKB-SubCell"/>
</dbReference>
<comment type="pathway">
    <text evidence="8">Protein modification; lipoprotein biosynthesis (N-acyl transfer).</text>
</comment>
<accession>A0A068NJ21</accession>
<proteinExistence type="inferred from homology"/>
<feature type="transmembrane region" description="Helical" evidence="8">
    <location>
        <begin position="169"/>
        <end position="193"/>
    </location>
</feature>
<feature type="transmembrane region" description="Helical" evidence="8">
    <location>
        <begin position="29"/>
        <end position="56"/>
    </location>
</feature>
<dbReference type="EC" id="2.3.1.269" evidence="8"/>